<gene>
    <name evidence="1" type="ORF">THAOC_23796</name>
</gene>
<comment type="caution">
    <text evidence="1">The sequence shown here is derived from an EMBL/GenBank/DDBJ whole genome shotgun (WGS) entry which is preliminary data.</text>
</comment>
<accession>K0S605</accession>
<feature type="non-terminal residue" evidence="1">
    <location>
        <position position="163"/>
    </location>
</feature>
<organism evidence="1 2">
    <name type="scientific">Thalassiosira oceanica</name>
    <name type="common">Marine diatom</name>
    <dbReference type="NCBI Taxonomy" id="159749"/>
    <lineage>
        <taxon>Eukaryota</taxon>
        <taxon>Sar</taxon>
        <taxon>Stramenopiles</taxon>
        <taxon>Ochrophyta</taxon>
        <taxon>Bacillariophyta</taxon>
        <taxon>Coscinodiscophyceae</taxon>
        <taxon>Thalassiosirophycidae</taxon>
        <taxon>Thalassiosirales</taxon>
        <taxon>Thalassiosiraceae</taxon>
        <taxon>Thalassiosira</taxon>
    </lineage>
</organism>
<sequence>MSDSVSLGMASTRRLCSAIASSSASSSDLLPPAARAVAAASVGSLIPVSLYFAAGYDLAKGEECQGDDGRGELREVGSTGWALLGSLSRRRPLHFPFTSTVSMFRLQLFTCLWLSGALASLRQKTNRLLPLARCLLRHAQKAATAKNQKARASVVVGDNLPEE</sequence>
<evidence type="ECO:0000313" key="1">
    <source>
        <dbReference type="EMBL" id="EJK56341.1"/>
    </source>
</evidence>
<dbReference type="AlphaFoldDB" id="K0S605"/>
<protein>
    <submittedName>
        <fullName evidence="1">Uncharacterized protein</fullName>
    </submittedName>
</protein>
<dbReference type="EMBL" id="AGNL01031744">
    <property type="protein sequence ID" value="EJK56341.1"/>
    <property type="molecule type" value="Genomic_DNA"/>
</dbReference>
<proteinExistence type="predicted"/>
<dbReference type="Proteomes" id="UP000266841">
    <property type="component" value="Unassembled WGS sequence"/>
</dbReference>
<evidence type="ECO:0000313" key="2">
    <source>
        <dbReference type="Proteomes" id="UP000266841"/>
    </source>
</evidence>
<name>K0S605_THAOC</name>
<reference evidence="1 2" key="1">
    <citation type="journal article" date="2012" name="Genome Biol.">
        <title>Genome and low-iron response of an oceanic diatom adapted to chronic iron limitation.</title>
        <authorList>
            <person name="Lommer M."/>
            <person name="Specht M."/>
            <person name="Roy A.S."/>
            <person name="Kraemer L."/>
            <person name="Andreson R."/>
            <person name="Gutowska M.A."/>
            <person name="Wolf J."/>
            <person name="Bergner S.V."/>
            <person name="Schilhabel M.B."/>
            <person name="Klostermeier U.C."/>
            <person name="Beiko R.G."/>
            <person name="Rosenstiel P."/>
            <person name="Hippler M."/>
            <person name="Laroche J."/>
        </authorList>
    </citation>
    <scope>NUCLEOTIDE SEQUENCE [LARGE SCALE GENOMIC DNA]</scope>
    <source>
        <strain evidence="1 2">CCMP1005</strain>
    </source>
</reference>
<keyword evidence="2" id="KW-1185">Reference proteome</keyword>